<evidence type="ECO:0000313" key="2">
    <source>
        <dbReference type="Proteomes" id="UP000240572"/>
    </source>
</evidence>
<evidence type="ECO:0000313" key="1">
    <source>
        <dbReference type="EMBL" id="PSK93279.1"/>
    </source>
</evidence>
<dbReference type="Proteomes" id="UP000240572">
    <property type="component" value="Unassembled WGS sequence"/>
</dbReference>
<dbReference type="AlphaFoldDB" id="A0A2P8D7W1"/>
<protein>
    <submittedName>
        <fullName evidence="1">Uncharacterized protein</fullName>
    </submittedName>
</protein>
<dbReference type="EMBL" id="PYGD01000002">
    <property type="protein sequence ID" value="PSK93279.1"/>
    <property type="molecule type" value="Genomic_DNA"/>
</dbReference>
<name>A0A2P8D7W1_9BACT</name>
<dbReference type="InterPro" id="IPR058238">
    <property type="entry name" value="Lant_leader_dom"/>
</dbReference>
<organism evidence="1 2">
    <name type="scientific">Taibaiella chishuiensis</name>
    <dbReference type="NCBI Taxonomy" id="1434707"/>
    <lineage>
        <taxon>Bacteria</taxon>
        <taxon>Pseudomonadati</taxon>
        <taxon>Bacteroidota</taxon>
        <taxon>Chitinophagia</taxon>
        <taxon>Chitinophagales</taxon>
        <taxon>Chitinophagaceae</taxon>
        <taxon>Taibaiella</taxon>
    </lineage>
</organism>
<sequence length="82" mass="8960">MKKINQNNSKLQFRKQAIANLSKSESENVQGGKPAWTTSFGNCSGFLCCSPTKSTVLIDDFFPTLKCTTDNNDNGLGMQPLV</sequence>
<comment type="caution">
    <text evidence="1">The sequence shown here is derived from an EMBL/GenBank/DDBJ whole genome shotgun (WGS) entry which is preliminary data.</text>
</comment>
<dbReference type="OrthoDB" id="677759at2"/>
<keyword evidence="2" id="KW-1185">Reference proteome</keyword>
<gene>
    <name evidence="1" type="ORF">B0I18_102249</name>
</gene>
<accession>A0A2P8D7W1</accession>
<reference evidence="1 2" key="1">
    <citation type="submission" date="2018-03" db="EMBL/GenBank/DDBJ databases">
        <title>Genomic Encyclopedia of Type Strains, Phase III (KMG-III): the genomes of soil and plant-associated and newly described type strains.</title>
        <authorList>
            <person name="Whitman W."/>
        </authorList>
    </citation>
    <scope>NUCLEOTIDE SEQUENCE [LARGE SCALE GENOMIC DNA]</scope>
    <source>
        <strain evidence="1 2">CGMCC 1.12700</strain>
    </source>
</reference>
<dbReference type="NCBIfam" id="NF038153">
    <property type="entry name" value="lant_leader_L1a"/>
    <property type="match status" value="1"/>
</dbReference>
<proteinExistence type="predicted"/>
<dbReference type="RefSeq" id="WP_106522295.1">
    <property type="nucleotide sequence ID" value="NZ_PYGD01000002.1"/>
</dbReference>